<gene>
    <name evidence="2" type="ORF">M9Y10_019884</name>
</gene>
<evidence type="ECO:0000313" key="2">
    <source>
        <dbReference type="EMBL" id="KAK8847297.1"/>
    </source>
</evidence>
<keyword evidence="3" id="KW-1185">Reference proteome</keyword>
<dbReference type="InterPro" id="IPR011990">
    <property type="entry name" value="TPR-like_helical_dom_sf"/>
</dbReference>
<dbReference type="Gene3D" id="1.10.287.2610">
    <property type="match status" value="1"/>
</dbReference>
<dbReference type="SUPFAM" id="SSF81901">
    <property type="entry name" value="HCP-like"/>
    <property type="match status" value="1"/>
</dbReference>
<feature type="region of interest" description="Disordered" evidence="1">
    <location>
        <begin position="57"/>
        <end position="123"/>
    </location>
</feature>
<name>A0ABR2HHK0_9EUKA</name>
<feature type="compositionally biased region" description="Basic and acidic residues" evidence="1">
    <location>
        <begin position="96"/>
        <end position="109"/>
    </location>
</feature>
<proteinExistence type="predicted"/>
<evidence type="ECO:0000256" key="1">
    <source>
        <dbReference type="SAM" id="MobiDB-lite"/>
    </source>
</evidence>
<accession>A0ABR2HHK0</accession>
<dbReference type="Gene3D" id="1.25.40.10">
    <property type="entry name" value="Tetratricopeptide repeat domain"/>
    <property type="match status" value="1"/>
</dbReference>
<reference evidence="2 3" key="1">
    <citation type="submission" date="2024-04" db="EMBL/GenBank/DDBJ databases">
        <title>Tritrichomonas musculus Genome.</title>
        <authorList>
            <person name="Alves-Ferreira E."/>
            <person name="Grigg M."/>
            <person name="Lorenzi H."/>
            <person name="Galac M."/>
        </authorList>
    </citation>
    <scope>NUCLEOTIDE SEQUENCE [LARGE SCALE GENOMIC DNA]</scope>
    <source>
        <strain evidence="2 3">EAF2021</strain>
    </source>
</reference>
<dbReference type="Proteomes" id="UP001470230">
    <property type="component" value="Unassembled WGS sequence"/>
</dbReference>
<comment type="caution">
    <text evidence="2">The sequence shown here is derived from an EMBL/GenBank/DDBJ whole genome shotgun (WGS) entry which is preliminary data.</text>
</comment>
<protein>
    <submittedName>
        <fullName evidence="2">Uncharacterized protein</fullName>
    </submittedName>
</protein>
<evidence type="ECO:0000313" key="3">
    <source>
        <dbReference type="Proteomes" id="UP001470230"/>
    </source>
</evidence>
<organism evidence="2 3">
    <name type="scientific">Tritrichomonas musculus</name>
    <dbReference type="NCBI Taxonomy" id="1915356"/>
    <lineage>
        <taxon>Eukaryota</taxon>
        <taxon>Metamonada</taxon>
        <taxon>Parabasalia</taxon>
        <taxon>Tritrichomonadida</taxon>
        <taxon>Tritrichomonadidae</taxon>
        <taxon>Tritrichomonas</taxon>
    </lineage>
</organism>
<dbReference type="EMBL" id="JAPFFF010000028">
    <property type="protein sequence ID" value="KAK8847297.1"/>
    <property type="molecule type" value="Genomic_DNA"/>
</dbReference>
<feature type="compositionally biased region" description="Basic and acidic residues" evidence="1">
    <location>
        <begin position="57"/>
        <end position="74"/>
    </location>
</feature>
<sequence>MSELINESEFFDYADFIDHCHSSFDTSNQLIHFNDFIKMNGRIKSIETIKISNIHQKQDEVNEKQDEVNEKQDEVNENQDEMNEKQDEVNENQDEVNEKQDEVNEKQDEVNENQDEVNEKQDEVNVKKEEKIVDFDEIIPYKFDDVRIQDDSSPQKIFEIDESTKFFVFPLSDFEKLNVKCEKIVNDAQYDIEKQFIVGKRMLEGNGDFQQNVSVGLKYIKHSMSKNFLQSIIYYSRMLIKGNIIKKDLEKAKKIIHSISKTKDNQIFVLNGKIAKKEKNFKEARYHFLNGLKNKDDESIYKYAKMLFLGEGGKKNEKEAFKYFNELNSRGYSKSGIFINIYSKLCKVKGFKRLATESQYIFIKNNDLNKITVNPKKNRIDLF</sequence>